<sequence precursor="true">MLRTTLACALAVGASLAALPASAHKGPDPLARWVFNNDAVNGRTCKAVIGPDARIEGGAEVVADGLGESLHFSGRGSMVVVADDLLAVKDKLPSRAMTVSAWVSIEKPQEFGGLFGVLQDNGGAETGWLLGYDREHFYFALATDGADDGDGQMTYLRGSARHERGRWAHVVAVYDGETMELYVNGELDGSSDAQSGDILYPEHAAVTIGGYRDDNENYPHAGSVREVAVYDSAATGAWVEHEFSHRKNLVALRPERTRPPGRADAFNFLVRPYLQYGTKHEMTVMCQTTTPGTTVVHYGPTADCELSESSDNLNEIQEVTLSGLDPETQYFYRVESQSDTGETVLSDVSTFATAVNDDTPFAFAVFGDTQWNAVVAARVASHAWAQRPSFLLHAGDLVDTGTNDSHWTQHFFPSMHELISRVPLFPVLGNHEQDAENYYQYMSLPDPEHYYSFRYGCAEFFMIDSNRNVGADSEQYAWLDRQLDQSTAKWKIVCHHHPPYSSDENDYGDLWKTNQSTRGAERVRPLTQLYDAHGVDIVWNGHIHSYERTWPVRDGKAVEAGAGPVYMITGGAGGGLETPAPTRSFFQNVVRRGHHYVMVHVNGDTLEMRSFDIDDRMFDTLTIQKPTAKTAD</sequence>
<evidence type="ECO:0000313" key="6">
    <source>
        <dbReference type="Proteomes" id="UP000318478"/>
    </source>
</evidence>
<keyword evidence="2" id="KW-1015">Disulfide bond</keyword>
<dbReference type="Pfam" id="PF13385">
    <property type="entry name" value="Laminin_G_3"/>
    <property type="match status" value="1"/>
</dbReference>
<dbReference type="InterPro" id="IPR039331">
    <property type="entry name" value="PAPs-like"/>
</dbReference>
<dbReference type="SUPFAM" id="SSF49899">
    <property type="entry name" value="Concanavalin A-like lectins/glucanases"/>
    <property type="match status" value="1"/>
</dbReference>
<organism evidence="5 6">
    <name type="scientific">Posidoniimonas polymericola</name>
    <dbReference type="NCBI Taxonomy" id="2528002"/>
    <lineage>
        <taxon>Bacteria</taxon>
        <taxon>Pseudomonadati</taxon>
        <taxon>Planctomycetota</taxon>
        <taxon>Planctomycetia</taxon>
        <taxon>Pirellulales</taxon>
        <taxon>Lacipirellulaceae</taxon>
        <taxon>Posidoniimonas</taxon>
    </lineage>
</organism>
<dbReference type="InterPro" id="IPR008963">
    <property type="entry name" value="Purple_acid_Pase-like_N"/>
</dbReference>
<dbReference type="OrthoDB" id="9804511at2"/>
<dbReference type="EMBL" id="SJPO01000006">
    <property type="protein sequence ID" value="TWT76042.1"/>
    <property type="molecule type" value="Genomic_DNA"/>
</dbReference>
<evidence type="ECO:0000313" key="5">
    <source>
        <dbReference type="EMBL" id="TWT76042.1"/>
    </source>
</evidence>
<dbReference type="SUPFAM" id="SSF56300">
    <property type="entry name" value="Metallo-dependent phosphatases"/>
    <property type="match status" value="1"/>
</dbReference>
<dbReference type="InterPro" id="IPR029052">
    <property type="entry name" value="Metallo-depent_PP-like"/>
</dbReference>
<dbReference type="CDD" id="cd00063">
    <property type="entry name" value="FN3"/>
    <property type="match status" value="1"/>
</dbReference>
<dbReference type="InterPro" id="IPR003961">
    <property type="entry name" value="FN3_dom"/>
</dbReference>
<comment type="caution">
    <text evidence="5">The sequence shown here is derived from an EMBL/GenBank/DDBJ whole genome shotgun (WGS) entry which is preliminary data.</text>
</comment>
<dbReference type="InterPro" id="IPR004843">
    <property type="entry name" value="Calcineurin-like_PHP"/>
</dbReference>
<reference evidence="5 6" key="1">
    <citation type="submission" date="2019-02" db="EMBL/GenBank/DDBJ databases">
        <title>Deep-cultivation of Planctomycetes and their phenomic and genomic characterization uncovers novel biology.</title>
        <authorList>
            <person name="Wiegand S."/>
            <person name="Jogler M."/>
            <person name="Boedeker C."/>
            <person name="Pinto D."/>
            <person name="Vollmers J."/>
            <person name="Rivas-Marin E."/>
            <person name="Kohn T."/>
            <person name="Peeters S.H."/>
            <person name="Heuer A."/>
            <person name="Rast P."/>
            <person name="Oberbeckmann S."/>
            <person name="Bunk B."/>
            <person name="Jeske O."/>
            <person name="Meyerdierks A."/>
            <person name="Storesund J.E."/>
            <person name="Kallscheuer N."/>
            <person name="Luecker S."/>
            <person name="Lage O.M."/>
            <person name="Pohl T."/>
            <person name="Merkel B.J."/>
            <person name="Hornburger P."/>
            <person name="Mueller R.-W."/>
            <person name="Bruemmer F."/>
            <person name="Labrenz M."/>
            <person name="Spormann A.M."/>
            <person name="Op Den Camp H."/>
            <person name="Overmann J."/>
            <person name="Amann R."/>
            <person name="Jetten M.S.M."/>
            <person name="Mascher T."/>
            <person name="Medema M.H."/>
            <person name="Devos D.P."/>
            <person name="Kaster A.-K."/>
            <person name="Ovreas L."/>
            <person name="Rohde M."/>
            <person name="Galperin M.Y."/>
            <person name="Jogler C."/>
        </authorList>
    </citation>
    <scope>NUCLEOTIDE SEQUENCE [LARGE SCALE GENOMIC DNA]</scope>
    <source>
        <strain evidence="5 6">Pla123a</strain>
    </source>
</reference>
<dbReference type="SMART" id="SM00560">
    <property type="entry name" value="LamGL"/>
    <property type="match status" value="1"/>
</dbReference>
<feature type="domain" description="LamG-like jellyroll fold" evidence="4">
    <location>
        <begin position="95"/>
        <end position="237"/>
    </location>
</feature>
<feature type="signal peptide" evidence="3">
    <location>
        <begin position="1"/>
        <end position="23"/>
    </location>
</feature>
<proteinExistence type="predicted"/>
<dbReference type="AlphaFoldDB" id="A0A5C5YMA5"/>
<dbReference type="RefSeq" id="WP_146587949.1">
    <property type="nucleotide sequence ID" value="NZ_SJPO01000006.1"/>
</dbReference>
<protein>
    <submittedName>
        <fullName evidence="5">Calcineurin-like phosphoesterase</fullName>
    </submittedName>
</protein>
<keyword evidence="1 3" id="KW-0732">Signal</keyword>
<name>A0A5C5YMA5_9BACT</name>
<dbReference type="PANTHER" id="PTHR22953:SF153">
    <property type="entry name" value="PURPLE ACID PHOSPHATASE"/>
    <property type="match status" value="1"/>
</dbReference>
<dbReference type="SUPFAM" id="SSF49363">
    <property type="entry name" value="Purple acid phosphatase, N-terminal domain"/>
    <property type="match status" value="1"/>
</dbReference>
<gene>
    <name evidence="5" type="ORF">Pla123a_28280</name>
</gene>
<accession>A0A5C5YMA5</accession>
<evidence type="ECO:0000256" key="3">
    <source>
        <dbReference type="SAM" id="SignalP"/>
    </source>
</evidence>
<dbReference type="InterPro" id="IPR013320">
    <property type="entry name" value="ConA-like_dom_sf"/>
</dbReference>
<dbReference type="Proteomes" id="UP000318478">
    <property type="component" value="Unassembled WGS sequence"/>
</dbReference>
<evidence type="ECO:0000259" key="4">
    <source>
        <dbReference type="SMART" id="SM00560"/>
    </source>
</evidence>
<dbReference type="GO" id="GO:0003993">
    <property type="term" value="F:acid phosphatase activity"/>
    <property type="evidence" value="ECO:0007669"/>
    <property type="project" value="InterPro"/>
</dbReference>
<dbReference type="GO" id="GO:0046872">
    <property type="term" value="F:metal ion binding"/>
    <property type="evidence" value="ECO:0007669"/>
    <property type="project" value="InterPro"/>
</dbReference>
<feature type="chain" id="PRO_5023127951" evidence="3">
    <location>
        <begin position="24"/>
        <end position="632"/>
    </location>
</feature>
<evidence type="ECO:0000256" key="2">
    <source>
        <dbReference type="ARBA" id="ARBA00023157"/>
    </source>
</evidence>
<dbReference type="PANTHER" id="PTHR22953">
    <property type="entry name" value="ACID PHOSPHATASE RELATED"/>
    <property type="match status" value="1"/>
</dbReference>
<dbReference type="Gene3D" id="2.60.40.380">
    <property type="entry name" value="Purple acid phosphatase-like, N-terminal"/>
    <property type="match status" value="1"/>
</dbReference>
<dbReference type="Gene3D" id="2.60.120.200">
    <property type="match status" value="1"/>
</dbReference>
<evidence type="ECO:0000256" key="1">
    <source>
        <dbReference type="ARBA" id="ARBA00022729"/>
    </source>
</evidence>
<dbReference type="InterPro" id="IPR006558">
    <property type="entry name" value="LamG-like"/>
</dbReference>
<dbReference type="Pfam" id="PF00149">
    <property type="entry name" value="Metallophos"/>
    <property type="match status" value="1"/>
</dbReference>
<dbReference type="Gene3D" id="3.60.21.10">
    <property type="match status" value="1"/>
</dbReference>
<keyword evidence="6" id="KW-1185">Reference proteome</keyword>